<name>A0A9W6YRE6_AMBMO</name>
<dbReference type="AlphaFoldDB" id="A0A9W6YRE6"/>
<dbReference type="EMBL" id="BSXU01000112">
    <property type="protein sequence ID" value="GMG19365.1"/>
    <property type="molecule type" value="Genomic_DNA"/>
</dbReference>
<proteinExistence type="predicted"/>
<protein>
    <submittedName>
        <fullName evidence="1">Unnamed protein product</fullName>
    </submittedName>
</protein>
<gene>
    <name evidence="1" type="ORF">Amon01_000041500</name>
</gene>
<comment type="caution">
    <text evidence="1">The sequence shown here is derived from an EMBL/GenBank/DDBJ whole genome shotgun (WGS) entry which is preliminary data.</text>
</comment>
<accession>A0A9W6YRE6</accession>
<sequence length="558" mass="64152">MALTIKDANEITSELPLDIIQIIFKYLIQFNLSSASQVCELIGANHDLDYSIALVLSETKLVLNQSFESYHVVFSSSLDYEDYIKLTKFMIPRGVQFKKLETSLYGRKPVKEPIQFLHSCCKSVSIVEFWGNDIVPHMEVLKIAEFIGTSMDFSFDNLSLCPRMKTVALNVDFFNQNYQTKFIDAIKKLKNWGKSETPDGSPRRFQLIISGFEYFGNEQEGDLNIKLCDLLDQSDNFKIYTDDDHTTSYSLAEHNALHFFDTLENKVISLEYRVGSEETNLLWLHKFSSLKKLVLKFAKEWKTKTKVVCLDLDNSSIRRLNISRIPATVELSLTKLKKLKVLTVDGCIPKNFYNQLPNSVSKLKLHDIVIHPDERNQVDEGSIKMPDKLRYVSSLNTFYPFIRLNEDQDKICDLSCLPQTVENLSIEDSAAFFPHFFPTSLHKLEINLLNYHDSFDQFWSKYMAQLELIEFKARLRSQDVYDLKNVVFAESLKVFNLILNGRHMKATHVYIDRLPCHLSEFKVGGSGTTTLIVCSDDSIDEFRSLVKVSSLMTMVHGG</sequence>
<dbReference type="Proteomes" id="UP001165063">
    <property type="component" value="Unassembled WGS sequence"/>
</dbReference>
<keyword evidence="2" id="KW-1185">Reference proteome</keyword>
<reference evidence="1" key="1">
    <citation type="submission" date="2023-04" db="EMBL/GenBank/DDBJ databases">
        <title>Ambrosiozyma monospora NBRC 1965.</title>
        <authorList>
            <person name="Ichikawa N."/>
            <person name="Sato H."/>
            <person name="Tonouchi N."/>
        </authorList>
    </citation>
    <scope>NUCLEOTIDE SEQUENCE</scope>
    <source>
        <strain evidence="1">NBRC 1965</strain>
    </source>
</reference>
<organism evidence="1 2">
    <name type="scientific">Ambrosiozyma monospora</name>
    <name type="common">Yeast</name>
    <name type="synonym">Endomycopsis monosporus</name>
    <dbReference type="NCBI Taxonomy" id="43982"/>
    <lineage>
        <taxon>Eukaryota</taxon>
        <taxon>Fungi</taxon>
        <taxon>Dikarya</taxon>
        <taxon>Ascomycota</taxon>
        <taxon>Saccharomycotina</taxon>
        <taxon>Pichiomycetes</taxon>
        <taxon>Pichiales</taxon>
        <taxon>Pichiaceae</taxon>
        <taxon>Ambrosiozyma</taxon>
    </lineage>
</organism>
<evidence type="ECO:0000313" key="2">
    <source>
        <dbReference type="Proteomes" id="UP001165063"/>
    </source>
</evidence>
<evidence type="ECO:0000313" key="1">
    <source>
        <dbReference type="EMBL" id="GMG19365.1"/>
    </source>
</evidence>